<dbReference type="Proteomes" id="UP000009168">
    <property type="component" value="Unassembled WGS sequence"/>
</dbReference>
<dbReference type="InterPro" id="IPR001594">
    <property type="entry name" value="Palmitoyltrfase_DHHC"/>
</dbReference>
<comment type="catalytic activity">
    <reaction evidence="8">
        <text>L-cysteinyl-[protein] + hexadecanoyl-CoA = S-hexadecanoyl-L-cysteinyl-[protein] + CoA</text>
        <dbReference type="Rhea" id="RHEA:36683"/>
        <dbReference type="Rhea" id="RHEA-COMP:10131"/>
        <dbReference type="Rhea" id="RHEA-COMP:11032"/>
        <dbReference type="ChEBI" id="CHEBI:29950"/>
        <dbReference type="ChEBI" id="CHEBI:57287"/>
        <dbReference type="ChEBI" id="CHEBI:57379"/>
        <dbReference type="ChEBI" id="CHEBI:74151"/>
        <dbReference type="EC" id="2.3.1.225"/>
    </reaction>
</comment>
<keyword evidence="3 8" id="KW-0812">Transmembrane</keyword>
<keyword evidence="11" id="KW-1185">Reference proteome</keyword>
<keyword evidence="5 8" id="KW-0472">Membrane</keyword>
<evidence type="ECO:0000256" key="7">
    <source>
        <dbReference type="ARBA" id="ARBA00038298"/>
    </source>
</evidence>
<comment type="domain">
    <text evidence="8">The DHHC domain is required for palmitoyltransferase activity.</text>
</comment>
<feature type="transmembrane region" description="Helical" evidence="8">
    <location>
        <begin position="100"/>
        <end position="122"/>
    </location>
</feature>
<dbReference type="GO" id="GO:0016020">
    <property type="term" value="C:membrane"/>
    <property type="evidence" value="ECO:0007669"/>
    <property type="project" value="UniProtKB-SubCell"/>
</dbReference>
<dbReference type="EC" id="2.3.1.225" evidence="8"/>
<dbReference type="EMBL" id="GG662323">
    <property type="protein sequence ID" value="EWS71424.1"/>
    <property type="molecule type" value="Genomic_DNA"/>
</dbReference>
<dbReference type="GO" id="GO:0005783">
    <property type="term" value="C:endoplasmic reticulum"/>
    <property type="evidence" value="ECO:0007669"/>
    <property type="project" value="TreeGrafter"/>
</dbReference>
<evidence type="ECO:0000313" key="11">
    <source>
        <dbReference type="Proteomes" id="UP000009168"/>
    </source>
</evidence>
<dbReference type="Pfam" id="PF01529">
    <property type="entry name" value="DHHC"/>
    <property type="match status" value="1"/>
</dbReference>
<dbReference type="PROSITE" id="PS50216">
    <property type="entry name" value="DHHC"/>
    <property type="match status" value="1"/>
</dbReference>
<evidence type="ECO:0000256" key="4">
    <source>
        <dbReference type="ARBA" id="ARBA00022989"/>
    </source>
</evidence>
<dbReference type="KEGG" id="tet:TTHERM_001298529"/>
<feature type="transmembrane region" description="Helical" evidence="8">
    <location>
        <begin position="40"/>
        <end position="62"/>
    </location>
</feature>
<dbReference type="STRING" id="312017.W7XF80"/>
<comment type="subcellular location">
    <subcellularLocation>
        <location evidence="1">Membrane</location>
        <topology evidence="1">Multi-pass membrane protein</topology>
    </subcellularLocation>
</comment>
<dbReference type="GO" id="GO:0005794">
    <property type="term" value="C:Golgi apparatus"/>
    <property type="evidence" value="ECO:0007669"/>
    <property type="project" value="TreeGrafter"/>
</dbReference>
<dbReference type="AlphaFoldDB" id="W7XF80"/>
<keyword evidence="6 8" id="KW-0012">Acyltransferase</keyword>
<keyword evidence="2 8" id="KW-0808">Transferase</keyword>
<evidence type="ECO:0000256" key="3">
    <source>
        <dbReference type="ARBA" id="ARBA00022692"/>
    </source>
</evidence>
<comment type="similarity">
    <text evidence="7">Belongs to the DHHC palmitoyltransferase family. PFA5 subfamily.</text>
</comment>
<evidence type="ECO:0000256" key="5">
    <source>
        <dbReference type="ARBA" id="ARBA00023136"/>
    </source>
</evidence>
<evidence type="ECO:0000259" key="9">
    <source>
        <dbReference type="Pfam" id="PF01529"/>
    </source>
</evidence>
<feature type="transmembrane region" description="Helical" evidence="8">
    <location>
        <begin position="192"/>
        <end position="210"/>
    </location>
</feature>
<evidence type="ECO:0000256" key="1">
    <source>
        <dbReference type="ARBA" id="ARBA00004141"/>
    </source>
</evidence>
<evidence type="ECO:0000313" key="10">
    <source>
        <dbReference type="EMBL" id="EWS71424.1"/>
    </source>
</evidence>
<dbReference type="RefSeq" id="XP_012656044.1">
    <property type="nucleotide sequence ID" value="XM_012800590.1"/>
</dbReference>
<dbReference type="InterPro" id="IPR039859">
    <property type="entry name" value="PFA4/ZDH16/20/ERF2-like"/>
</dbReference>
<dbReference type="GO" id="GO:0019706">
    <property type="term" value="F:protein-cysteine S-palmitoyltransferase activity"/>
    <property type="evidence" value="ECO:0007669"/>
    <property type="project" value="UniProtKB-EC"/>
</dbReference>
<name>W7XF80_TETTS</name>
<gene>
    <name evidence="10" type="ORF">TTHERM_001298529</name>
</gene>
<sequence>MYTNFEIVCKKQEKSQFYYGQHKPIFFLKNKLIFTIGPHWKVFCIAMSILLLISILMNVNIYKKCRKKAIKIIMEQQEGANEPLSEEIADNEVSILSSQFTLFFFFLTVSLLQHFTYLWVFLKNPGIVYKPEYNPATSRRASITRMCSICKAFKNSQRCHCMYCEICIEQYSHHCPWIGKCVGINNHTSFQYLKFFTALYFLVGIFVLCWKI</sequence>
<evidence type="ECO:0000256" key="8">
    <source>
        <dbReference type="RuleBase" id="RU079119"/>
    </source>
</evidence>
<dbReference type="PANTHER" id="PTHR22883:SF23">
    <property type="entry name" value="PALMITOYLTRANSFERASE ZDHHC6"/>
    <property type="match status" value="1"/>
</dbReference>
<dbReference type="OrthoDB" id="9909019at2759"/>
<accession>W7XF80</accession>
<reference evidence="11" key="1">
    <citation type="journal article" date="2006" name="PLoS Biol.">
        <title>Macronuclear genome sequence of the ciliate Tetrahymena thermophila, a model eukaryote.</title>
        <authorList>
            <person name="Eisen J.A."/>
            <person name="Coyne R.S."/>
            <person name="Wu M."/>
            <person name="Wu D."/>
            <person name="Thiagarajan M."/>
            <person name="Wortman J.R."/>
            <person name="Badger J.H."/>
            <person name="Ren Q."/>
            <person name="Amedeo P."/>
            <person name="Jones K.M."/>
            <person name="Tallon L.J."/>
            <person name="Delcher A.L."/>
            <person name="Salzberg S.L."/>
            <person name="Silva J.C."/>
            <person name="Haas B.J."/>
            <person name="Majoros W.H."/>
            <person name="Farzad M."/>
            <person name="Carlton J.M."/>
            <person name="Smith R.K. Jr."/>
            <person name="Garg J."/>
            <person name="Pearlman R.E."/>
            <person name="Karrer K.M."/>
            <person name="Sun L."/>
            <person name="Manning G."/>
            <person name="Elde N.C."/>
            <person name="Turkewitz A.P."/>
            <person name="Asai D.J."/>
            <person name="Wilkes D.E."/>
            <person name="Wang Y."/>
            <person name="Cai H."/>
            <person name="Collins K."/>
            <person name="Stewart B.A."/>
            <person name="Lee S.R."/>
            <person name="Wilamowska K."/>
            <person name="Weinberg Z."/>
            <person name="Ruzzo W.L."/>
            <person name="Wloga D."/>
            <person name="Gaertig J."/>
            <person name="Frankel J."/>
            <person name="Tsao C.-C."/>
            <person name="Gorovsky M.A."/>
            <person name="Keeling P.J."/>
            <person name="Waller R.F."/>
            <person name="Patron N.J."/>
            <person name="Cherry J.M."/>
            <person name="Stover N.A."/>
            <person name="Krieger C.J."/>
            <person name="del Toro C."/>
            <person name="Ryder H.F."/>
            <person name="Williamson S.C."/>
            <person name="Barbeau R.A."/>
            <person name="Hamilton E.P."/>
            <person name="Orias E."/>
        </authorList>
    </citation>
    <scope>NUCLEOTIDE SEQUENCE [LARGE SCALE GENOMIC DNA]</scope>
    <source>
        <strain evidence="11">SB210</strain>
    </source>
</reference>
<evidence type="ECO:0000256" key="6">
    <source>
        <dbReference type="ARBA" id="ARBA00023315"/>
    </source>
</evidence>
<dbReference type="PANTHER" id="PTHR22883">
    <property type="entry name" value="ZINC FINGER DHHC DOMAIN CONTAINING PROTEIN"/>
    <property type="match status" value="1"/>
</dbReference>
<organism evidence="10 11">
    <name type="scientific">Tetrahymena thermophila (strain SB210)</name>
    <dbReference type="NCBI Taxonomy" id="312017"/>
    <lineage>
        <taxon>Eukaryota</taxon>
        <taxon>Sar</taxon>
        <taxon>Alveolata</taxon>
        <taxon>Ciliophora</taxon>
        <taxon>Intramacronucleata</taxon>
        <taxon>Oligohymenophorea</taxon>
        <taxon>Hymenostomatida</taxon>
        <taxon>Tetrahymenina</taxon>
        <taxon>Tetrahymenidae</taxon>
        <taxon>Tetrahymena</taxon>
    </lineage>
</organism>
<evidence type="ECO:0000256" key="2">
    <source>
        <dbReference type="ARBA" id="ARBA00022679"/>
    </source>
</evidence>
<feature type="domain" description="Palmitoyltransferase DHHC" evidence="9">
    <location>
        <begin position="144"/>
        <end position="208"/>
    </location>
</feature>
<dbReference type="InParanoid" id="W7XF80"/>
<protein>
    <recommendedName>
        <fullName evidence="8">Palmitoyltransferase</fullName>
        <ecNumber evidence="8">2.3.1.225</ecNumber>
    </recommendedName>
</protein>
<proteinExistence type="inferred from homology"/>
<dbReference type="GO" id="GO:0006612">
    <property type="term" value="P:protein targeting to membrane"/>
    <property type="evidence" value="ECO:0007669"/>
    <property type="project" value="TreeGrafter"/>
</dbReference>
<keyword evidence="4 8" id="KW-1133">Transmembrane helix</keyword>
<dbReference type="GeneID" id="24442115"/>